<dbReference type="InterPro" id="IPR002777">
    <property type="entry name" value="PFD_beta-like"/>
</dbReference>
<name>A0ABN8N7K2_9CNID</name>
<comment type="function">
    <text evidence="3">Binds specifically to cytosolic chaperonin (c-CPN) and transfers target proteins to it. Binds to nascent polypeptide chain and promotes folding in an environment in which there are many competing pathways for nonnative proteins.</text>
</comment>
<feature type="coiled-coil region" evidence="4">
    <location>
        <begin position="26"/>
        <end position="104"/>
    </location>
</feature>
<organism evidence="5 6">
    <name type="scientific">Porites lobata</name>
    <dbReference type="NCBI Taxonomy" id="104759"/>
    <lineage>
        <taxon>Eukaryota</taxon>
        <taxon>Metazoa</taxon>
        <taxon>Cnidaria</taxon>
        <taxon>Anthozoa</taxon>
        <taxon>Hexacorallia</taxon>
        <taxon>Scleractinia</taxon>
        <taxon>Fungiina</taxon>
        <taxon>Poritidae</taxon>
        <taxon>Porites</taxon>
    </lineage>
</organism>
<dbReference type="PANTHER" id="PTHR21100">
    <property type="entry name" value="PREFOLDIN SUBUNIT 4"/>
    <property type="match status" value="1"/>
</dbReference>
<comment type="similarity">
    <text evidence="1 3">Belongs to the prefoldin subunit beta family.</text>
</comment>
<comment type="caution">
    <text evidence="5">The sequence shown here is derived from an EMBL/GenBank/DDBJ whole genome shotgun (WGS) entry which is preliminary data.</text>
</comment>
<dbReference type="PIRSF" id="PIRSF016477">
    <property type="entry name" value="Prefoldin_subunit_4"/>
    <property type="match status" value="1"/>
</dbReference>
<dbReference type="CDD" id="cd23165">
    <property type="entry name" value="Prefoldin_4"/>
    <property type="match status" value="1"/>
</dbReference>
<dbReference type="PANTHER" id="PTHR21100:SF9">
    <property type="entry name" value="PREFOLDIN SUBUNIT 4"/>
    <property type="match status" value="1"/>
</dbReference>
<keyword evidence="2 3" id="KW-0143">Chaperone</keyword>
<dbReference type="Proteomes" id="UP001159405">
    <property type="component" value="Unassembled WGS sequence"/>
</dbReference>
<dbReference type="EMBL" id="CALNXK010000012">
    <property type="protein sequence ID" value="CAH3044951.1"/>
    <property type="molecule type" value="Genomic_DNA"/>
</dbReference>
<dbReference type="Pfam" id="PF01920">
    <property type="entry name" value="Prefoldin_2"/>
    <property type="match status" value="1"/>
</dbReference>
<gene>
    <name evidence="5" type="ORF">PLOB_00004562</name>
</gene>
<dbReference type="InterPro" id="IPR016661">
    <property type="entry name" value="PFDN4"/>
</dbReference>
<dbReference type="Gene3D" id="1.10.287.370">
    <property type="match status" value="1"/>
</dbReference>
<keyword evidence="6" id="KW-1185">Reference proteome</keyword>
<comment type="subunit">
    <text evidence="3">Heterohexamer of two PFD-alpha type and four PFD-beta type subunits.</text>
</comment>
<evidence type="ECO:0000256" key="3">
    <source>
        <dbReference type="PIRNR" id="PIRNR016477"/>
    </source>
</evidence>
<sequence length="134" mass="15250">MATSKPKIEGEDTNITFEDQQQINTFARKTARMQELQDEIDAKKKELQNLEDAGDELLMLEDDTAPIPYRIGEVFIHLSSEETQEYLESAKSKLQEEVKLLESQSGEVKALLGDLKVKLYAKFGNNINLEAEEE</sequence>
<evidence type="ECO:0000256" key="1">
    <source>
        <dbReference type="ARBA" id="ARBA00008045"/>
    </source>
</evidence>
<reference evidence="5 6" key="1">
    <citation type="submission" date="2022-05" db="EMBL/GenBank/DDBJ databases">
        <authorList>
            <consortium name="Genoscope - CEA"/>
            <person name="William W."/>
        </authorList>
    </citation>
    <scope>NUCLEOTIDE SEQUENCE [LARGE SCALE GENOMIC DNA]</scope>
</reference>
<evidence type="ECO:0000256" key="4">
    <source>
        <dbReference type="SAM" id="Coils"/>
    </source>
</evidence>
<evidence type="ECO:0000313" key="6">
    <source>
        <dbReference type="Proteomes" id="UP001159405"/>
    </source>
</evidence>
<dbReference type="SUPFAM" id="SSF46579">
    <property type="entry name" value="Prefoldin"/>
    <property type="match status" value="1"/>
</dbReference>
<evidence type="ECO:0000313" key="5">
    <source>
        <dbReference type="EMBL" id="CAH3044951.1"/>
    </source>
</evidence>
<accession>A0ABN8N7K2</accession>
<evidence type="ECO:0000256" key="2">
    <source>
        <dbReference type="ARBA" id="ARBA00023186"/>
    </source>
</evidence>
<dbReference type="InterPro" id="IPR009053">
    <property type="entry name" value="Prefoldin"/>
</dbReference>
<proteinExistence type="inferred from homology"/>
<protein>
    <recommendedName>
        <fullName evidence="3">Prefoldin subunit 4</fullName>
    </recommendedName>
</protein>
<keyword evidence="4" id="KW-0175">Coiled coil</keyword>